<evidence type="ECO:0000313" key="3">
    <source>
        <dbReference type="Proteomes" id="UP000002669"/>
    </source>
</evidence>
<protein>
    <submittedName>
        <fullName evidence="2">Uncharacterized protein</fullName>
    </submittedName>
</protein>
<dbReference type="RefSeq" id="XP_003172464.1">
    <property type="nucleotide sequence ID" value="XM_003172416.1"/>
</dbReference>
<dbReference type="OMA" id="PGERECE"/>
<dbReference type="eggNOG" id="ENOG502SP3T">
    <property type="taxonomic scope" value="Eukaryota"/>
</dbReference>
<proteinExistence type="predicted"/>
<keyword evidence="3" id="KW-1185">Reference proteome</keyword>
<organism evidence="3">
    <name type="scientific">Arthroderma gypseum (strain ATCC MYA-4604 / CBS 118893)</name>
    <name type="common">Microsporum gypseum</name>
    <dbReference type="NCBI Taxonomy" id="535722"/>
    <lineage>
        <taxon>Eukaryota</taxon>
        <taxon>Fungi</taxon>
        <taxon>Dikarya</taxon>
        <taxon>Ascomycota</taxon>
        <taxon>Pezizomycotina</taxon>
        <taxon>Eurotiomycetes</taxon>
        <taxon>Eurotiomycetidae</taxon>
        <taxon>Onygenales</taxon>
        <taxon>Arthrodermataceae</taxon>
        <taxon>Nannizzia</taxon>
    </lineage>
</organism>
<dbReference type="SUPFAM" id="SSF52047">
    <property type="entry name" value="RNI-like"/>
    <property type="match status" value="1"/>
</dbReference>
<reference evidence="3" key="1">
    <citation type="journal article" date="2012" name="MBio">
        <title>Comparative genome analysis of Trichophyton rubrum and related dermatophytes reveals candidate genes involved in infection.</title>
        <authorList>
            <person name="Martinez D.A."/>
            <person name="Oliver B.G."/>
            <person name="Graeser Y."/>
            <person name="Goldberg J.M."/>
            <person name="Li W."/>
            <person name="Martinez-Rossi N.M."/>
            <person name="Monod M."/>
            <person name="Shelest E."/>
            <person name="Barton R.C."/>
            <person name="Birch E."/>
            <person name="Brakhage A.A."/>
            <person name="Chen Z."/>
            <person name="Gurr S.J."/>
            <person name="Heiman D."/>
            <person name="Heitman J."/>
            <person name="Kosti I."/>
            <person name="Rossi A."/>
            <person name="Saif S."/>
            <person name="Samalova M."/>
            <person name="Saunders C.W."/>
            <person name="Shea T."/>
            <person name="Summerbell R.C."/>
            <person name="Xu J."/>
            <person name="Young S."/>
            <person name="Zeng Q."/>
            <person name="Birren B.W."/>
            <person name="Cuomo C.A."/>
            <person name="White T.C."/>
        </authorList>
    </citation>
    <scope>NUCLEOTIDE SEQUENCE [LARGE SCALE GENOMIC DNA]</scope>
    <source>
        <strain evidence="3">ATCC MYA-4604 / CBS 118893</strain>
    </source>
</reference>
<dbReference type="VEuPathDB" id="FungiDB:MGYG_05056"/>
<dbReference type="EMBL" id="DS989825">
    <property type="protein sequence ID" value="EFR02053.1"/>
    <property type="molecule type" value="Genomic_DNA"/>
</dbReference>
<dbReference type="Proteomes" id="UP000002669">
    <property type="component" value="Unassembled WGS sequence"/>
</dbReference>
<accession>E4UY90</accession>
<dbReference type="STRING" id="535722.E4UY90"/>
<dbReference type="OrthoDB" id="1720422at2759"/>
<dbReference type="HOGENOM" id="CLU_017138_1_1_1"/>
<dbReference type="GeneID" id="10027734"/>
<dbReference type="AlphaFoldDB" id="E4UY90"/>
<sequence>MLDKLYTELLLTIISERTRALQHTKDVRISSNLGYYLENISIDPSAPGNDELEINDGLDEPISFFPTVHGFRRFKDKVLSVLHQCKEGNLGSFTWELGSCVPQDILGSNGYLPLKQKNLTSIRLITDASCAPMNYSLSPFTRLTSLSWHGVREREDLTALRECLRVCSHQLVHLDLDFLPRDKIRDGEFDFKSNNSSFTYELLKPFPDHHRVSFPKVRELSLANVSLLYTEELTEAFKFSSMRSLTFRYCPDLEELLEYFLFLDEPFYIDRLEIQAWAEITFEDNPEETDLGTAILNFIGMTRDLKELFLSTSRCPEAWIAIFHHSHTLRNLVFHERAGPEPWELGELLRDAPGPSIMDIWAWENCAIFNADNKLRLEFLGLCCKLEDFSPKFYPEIGDSRVKVLHVRQSGLEIQLKLENDYYRKSYTLTDLLRGKRKIRVREEEDKGKDGNDESNDGNIIPQPVCSGNDHDTTKPSRSNDEATDNRVFPNRALRALGPFATWAFSRAGFRELELLTFGDFSHNGRYSKQNILLCRQKEPHPPGSKNHRHVTKDDTTLLDLFQQYSHALGACPSDLF</sequence>
<evidence type="ECO:0000313" key="2">
    <source>
        <dbReference type="EMBL" id="EFR02053.1"/>
    </source>
</evidence>
<feature type="region of interest" description="Disordered" evidence="1">
    <location>
        <begin position="442"/>
        <end position="486"/>
    </location>
</feature>
<feature type="compositionally biased region" description="Basic and acidic residues" evidence="1">
    <location>
        <begin position="442"/>
        <end position="452"/>
    </location>
</feature>
<dbReference type="InParanoid" id="E4UY90"/>
<feature type="compositionally biased region" description="Basic and acidic residues" evidence="1">
    <location>
        <begin position="469"/>
        <end position="485"/>
    </location>
</feature>
<gene>
    <name evidence="2" type="ORF">MGYG_05056</name>
</gene>
<name>E4UY90_ARTGP</name>
<evidence type="ECO:0000256" key="1">
    <source>
        <dbReference type="SAM" id="MobiDB-lite"/>
    </source>
</evidence>